<dbReference type="InterPro" id="IPR017441">
    <property type="entry name" value="Protein_kinase_ATP_BS"/>
</dbReference>
<evidence type="ECO:0000256" key="9">
    <source>
        <dbReference type="ARBA" id="ARBA00022837"/>
    </source>
</evidence>
<evidence type="ECO:0000256" key="8">
    <source>
        <dbReference type="ARBA" id="ARBA00022777"/>
    </source>
</evidence>
<evidence type="ECO:0000256" key="6">
    <source>
        <dbReference type="ARBA" id="ARBA00022737"/>
    </source>
</evidence>
<evidence type="ECO:0000256" key="7">
    <source>
        <dbReference type="ARBA" id="ARBA00022741"/>
    </source>
</evidence>
<dbReference type="PROSITE" id="PS00108">
    <property type="entry name" value="PROTEIN_KINASE_ST"/>
    <property type="match status" value="1"/>
</dbReference>
<gene>
    <name evidence="17" type="ORF">POCTA_138.1.T0200309</name>
</gene>
<comment type="similarity">
    <text evidence="11">Belongs to the protein kinase superfamily. Ser/Thr protein kinase family. CDPK subfamily.</text>
</comment>
<sequence>MGNCIFKFSVDNQAQDIIKQEDQIIDQAIKEENGLKQTTSIQPKINYKQISGLNQESSESQTPNVFNSQCSNPQIKYQKDLQLSPDLLIRKQKEGEKFLFHYEIIRKLGQGGFGQVYQVRHLKTKLIRAAKVVVRQSVENESLLLQETEILKTLDHPNIVKILEIFSDHQHFYIITECLDGGELLDRVRTITNYSEEMAKIYMKQILSAMIYCHERKIVHRDLKPENIIFDTLDINSNLRVIDFGASEKMMSKKLTTKIGTPYYLAPEILKSNGYDEKVDVWSCGVILYVLLIGKAPFRGKNQYETLQLAQQAKIEFNAQITERISQDALDLIKLMIEKDPNKRISMKEAMNHSWIQKESQKSFNFDQTFFRNITQFKGYNNLRVAIYQFITVQTVKKDECEKCLEAFKRLDKNGDGVLSEEEILQGMLMVNINQISSQNMIKEIMSQMDTNDSGKIDFTEFITASVMQEKSILKESLRAAFRLFDLDGNGTISRSEIQEIFGGIQIDNNAWQEILTSCDDNKDGLIEENEFLALLENLQ</sequence>
<dbReference type="GO" id="GO:0005509">
    <property type="term" value="F:calcium ion binding"/>
    <property type="evidence" value="ECO:0007669"/>
    <property type="project" value="InterPro"/>
</dbReference>
<feature type="domain" description="EF-hand" evidence="16">
    <location>
        <begin position="512"/>
        <end position="540"/>
    </location>
</feature>
<dbReference type="PROSITE" id="PS00107">
    <property type="entry name" value="PROTEIN_KINASE_ATP"/>
    <property type="match status" value="1"/>
</dbReference>
<accession>A0A8S1T8Q8</accession>
<evidence type="ECO:0000259" key="16">
    <source>
        <dbReference type="PROSITE" id="PS50222"/>
    </source>
</evidence>
<comment type="caution">
    <text evidence="17">The sequence shown here is derived from an EMBL/GenBank/DDBJ whole genome shotgun (WGS) entry which is preliminary data.</text>
</comment>
<keyword evidence="6" id="KW-0677">Repeat</keyword>
<evidence type="ECO:0000313" key="17">
    <source>
        <dbReference type="EMBL" id="CAD8148007.1"/>
    </source>
</evidence>
<dbReference type="FunFam" id="3.30.200.20:FF:000315">
    <property type="entry name" value="Calcium-dependent protein kinase 3"/>
    <property type="match status" value="1"/>
</dbReference>
<dbReference type="SMART" id="SM00220">
    <property type="entry name" value="S_TKc"/>
    <property type="match status" value="1"/>
</dbReference>
<evidence type="ECO:0000256" key="11">
    <source>
        <dbReference type="ARBA" id="ARBA00024334"/>
    </source>
</evidence>
<comment type="catalytic activity">
    <reaction evidence="13">
        <text>L-seryl-[protein] + ATP = O-phospho-L-seryl-[protein] + ADP + H(+)</text>
        <dbReference type="Rhea" id="RHEA:17989"/>
        <dbReference type="Rhea" id="RHEA-COMP:9863"/>
        <dbReference type="Rhea" id="RHEA-COMP:11604"/>
        <dbReference type="ChEBI" id="CHEBI:15378"/>
        <dbReference type="ChEBI" id="CHEBI:29999"/>
        <dbReference type="ChEBI" id="CHEBI:30616"/>
        <dbReference type="ChEBI" id="CHEBI:83421"/>
        <dbReference type="ChEBI" id="CHEBI:456216"/>
        <dbReference type="EC" id="2.7.11.1"/>
    </reaction>
</comment>
<dbReference type="InterPro" id="IPR000719">
    <property type="entry name" value="Prot_kinase_dom"/>
</dbReference>
<keyword evidence="7 14" id="KW-0547">Nucleotide-binding</keyword>
<keyword evidence="8" id="KW-0418">Kinase</keyword>
<dbReference type="InterPro" id="IPR008271">
    <property type="entry name" value="Ser/Thr_kinase_AS"/>
</dbReference>
<dbReference type="CDD" id="cd05117">
    <property type="entry name" value="STKc_CAMK"/>
    <property type="match status" value="1"/>
</dbReference>
<evidence type="ECO:0000259" key="15">
    <source>
        <dbReference type="PROSITE" id="PS50011"/>
    </source>
</evidence>
<dbReference type="GO" id="GO:0004674">
    <property type="term" value="F:protein serine/threonine kinase activity"/>
    <property type="evidence" value="ECO:0007669"/>
    <property type="project" value="UniProtKB-KW"/>
</dbReference>
<keyword evidence="3" id="KW-0723">Serine/threonine-protein kinase</keyword>
<dbReference type="InterPro" id="IPR002048">
    <property type="entry name" value="EF_hand_dom"/>
</dbReference>
<proteinExistence type="inferred from homology"/>
<dbReference type="PROSITE" id="PS50011">
    <property type="entry name" value="PROTEIN_KINASE_DOM"/>
    <property type="match status" value="1"/>
</dbReference>
<organism evidence="17 18">
    <name type="scientific">Paramecium octaurelia</name>
    <dbReference type="NCBI Taxonomy" id="43137"/>
    <lineage>
        <taxon>Eukaryota</taxon>
        <taxon>Sar</taxon>
        <taxon>Alveolata</taxon>
        <taxon>Ciliophora</taxon>
        <taxon>Intramacronucleata</taxon>
        <taxon>Oligohymenophorea</taxon>
        <taxon>Peniculida</taxon>
        <taxon>Parameciidae</taxon>
        <taxon>Paramecium</taxon>
    </lineage>
</organism>
<feature type="domain" description="EF-hand" evidence="16">
    <location>
        <begin position="437"/>
        <end position="472"/>
    </location>
</feature>
<dbReference type="InterPro" id="IPR018247">
    <property type="entry name" value="EF_Hand_1_Ca_BS"/>
</dbReference>
<dbReference type="EMBL" id="CAJJDP010000020">
    <property type="protein sequence ID" value="CAD8148007.1"/>
    <property type="molecule type" value="Genomic_DNA"/>
</dbReference>
<dbReference type="FunFam" id="1.10.238.10:FF:000001">
    <property type="entry name" value="Calmodulin 1"/>
    <property type="match status" value="1"/>
</dbReference>
<evidence type="ECO:0000313" key="18">
    <source>
        <dbReference type="Proteomes" id="UP000683925"/>
    </source>
</evidence>
<feature type="domain" description="EF-hand" evidence="16">
    <location>
        <begin position="399"/>
        <end position="434"/>
    </location>
</feature>
<evidence type="ECO:0000256" key="5">
    <source>
        <dbReference type="ARBA" id="ARBA00022723"/>
    </source>
</evidence>
<evidence type="ECO:0000256" key="10">
    <source>
        <dbReference type="ARBA" id="ARBA00022840"/>
    </source>
</evidence>
<dbReference type="AlphaFoldDB" id="A0A8S1T8Q8"/>
<reference evidence="17" key="1">
    <citation type="submission" date="2021-01" db="EMBL/GenBank/DDBJ databases">
        <authorList>
            <consortium name="Genoscope - CEA"/>
            <person name="William W."/>
        </authorList>
    </citation>
    <scope>NUCLEOTIDE SEQUENCE</scope>
</reference>
<dbReference type="Pfam" id="PF13499">
    <property type="entry name" value="EF-hand_7"/>
    <property type="match status" value="2"/>
</dbReference>
<evidence type="ECO:0000256" key="3">
    <source>
        <dbReference type="ARBA" id="ARBA00022527"/>
    </source>
</evidence>
<feature type="domain" description="Protein kinase" evidence="15">
    <location>
        <begin position="102"/>
        <end position="356"/>
    </location>
</feature>
<evidence type="ECO:0000256" key="13">
    <source>
        <dbReference type="ARBA" id="ARBA00048679"/>
    </source>
</evidence>
<dbReference type="SMART" id="SM00054">
    <property type="entry name" value="EFh"/>
    <property type="match status" value="4"/>
</dbReference>
<dbReference type="Pfam" id="PF00069">
    <property type="entry name" value="Pkinase"/>
    <property type="match status" value="1"/>
</dbReference>
<dbReference type="PANTHER" id="PTHR24349">
    <property type="entry name" value="SERINE/THREONINE-PROTEIN KINASE"/>
    <property type="match status" value="1"/>
</dbReference>
<keyword evidence="5" id="KW-0479">Metal-binding</keyword>
<keyword evidence="18" id="KW-1185">Reference proteome</keyword>
<feature type="domain" description="EF-hand" evidence="16">
    <location>
        <begin position="473"/>
        <end position="508"/>
    </location>
</feature>
<feature type="binding site" evidence="14">
    <location>
        <position position="131"/>
    </location>
    <ligand>
        <name>ATP</name>
        <dbReference type="ChEBI" id="CHEBI:30616"/>
    </ligand>
</feature>
<evidence type="ECO:0000256" key="14">
    <source>
        <dbReference type="PROSITE-ProRule" id="PRU10141"/>
    </source>
</evidence>
<dbReference type="PROSITE" id="PS00018">
    <property type="entry name" value="EF_HAND_1"/>
    <property type="match status" value="4"/>
</dbReference>
<dbReference type="FunFam" id="1.10.510.10:FF:001606">
    <property type="entry name" value="Uncharacterized protein"/>
    <property type="match status" value="1"/>
</dbReference>
<keyword evidence="4" id="KW-0808">Transferase</keyword>
<evidence type="ECO:0000256" key="2">
    <source>
        <dbReference type="ARBA" id="ARBA00012513"/>
    </source>
</evidence>
<evidence type="ECO:0000256" key="4">
    <source>
        <dbReference type="ARBA" id="ARBA00022679"/>
    </source>
</evidence>
<dbReference type="InterPro" id="IPR050205">
    <property type="entry name" value="CDPK_Ser/Thr_kinases"/>
</dbReference>
<protein>
    <recommendedName>
        <fullName evidence="2">non-specific serine/threonine protein kinase</fullName>
        <ecNumber evidence="2">2.7.11.1</ecNumber>
    </recommendedName>
</protein>
<keyword evidence="9" id="KW-0106">Calcium</keyword>
<dbReference type="OMA" id="IITECLD"/>
<dbReference type="CDD" id="cd00051">
    <property type="entry name" value="EFh"/>
    <property type="match status" value="2"/>
</dbReference>
<dbReference type="EC" id="2.7.11.1" evidence="2"/>
<dbReference type="PROSITE" id="PS50222">
    <property type="entry name" value="EF_HAND_2"/>
    <property type="match status" value="4"/>
</dbReference>
<evidence type="ECO:0000256" key="1">
    <source>
        <dbReference type="ARBA" id="ARBA00001946"/>
    </source>
</evidence>
<evidence type="ECO:0000256" key="12">
    <source>
        <dbReference type="ARBA" id="ARBA00047899"/>
    </source>
</evidence>
<dbReference type="OrthoDB" id="301161at2759"/>
<keyword evidence="10 14" id="KW-0067">ATP-binding</keyword>
<comment type="catalytic activity">
    <reaction evidence="12">
        <text>L-threonyl-[protein] + ATP = O-phospho-L-threonyl-[protein] + ADP + H(+)</text>
        <dbReference type="Rhea" id="RHEA:46608"/>
        <dbReference type="Rhea" id="RHEA-COMP:11060"/>
        <dbReference type="Rhea" id="RHEA-COMP:11605"/>
        <dbReference type="ChEBI" id="CHEBI:15378"/>
        <dbReference type="ChEBI" id="CHEBI:30013"/>
        <dbReference type="ChEBI" id="CHEBI:30616"/>
        <dbReference type="ChEBI" id="CHEBI:61977"/>
        <dbReference type="ChEBI" id="CHEBI:456216"/>
        <dbReference type="EC" id="2.7.11.1"/>
    </reaction>
</comment>
<comment type="cofactor">
    <cofactor evidence="1">
        <name>Mg(2+)</name>
        <dbReference type="ChEBI" id="CHEBI:18420"/>
    </cofactor>
</comment>
<dbReference type="Proteomes" id="UP000683925">
    <property type="component" value="Unassembled WGS sequence"/>
</dbReference>
<name>A0A8S1T8Q8_PAROT</name>
<dbReference type="GO" id="GO:0005524">
    <property type="term" value="F:ATP binding"/>
    <property type="evidence" value="ECO:0007669"/>
    <property type="project" value="UniProtKB-UniRule"/>
</dbReference>